<name>C7Q2G7_CATAD</name>
<reference evidence="3 4" key="1">
    <citation type="journal article" date="2009" name="Stand. Genomic Sci.">
        <title>Complete genome sequence of Catenulispora acidiphila type strain (ID 139908).</title>
        <authorList>
            <person name="Copeland A."/>
            <person name="Lapidus A."/>
            <person name="Glavina Del Rio T."/>
            <person name="Nolan M."/>
            <person name="Lucas S."/>
            <person name="Chen F."/>
            <person name="Tice H."/>
            <person name="Cheng J.F."/>
            <person name="Bruce D."/>
            <person name="Goodwin L."/>
            <person name="Pitluck S."/>
            <person name="Mikhailova N."/>
            <person name="Pati A."/>
            <person name="Ivanova N."/>
            <person name="Mavromatis K."/>
            <person name="Chen A."/>
            <person name="Palaniappan K."/>
            <person name="Chain P."/>
            <person name="Land M."/>
            <person name="Hauser L."/>
            <person name="Chang Y.J."/>
            <person name="Jeffries C.D."/>
            <person name="Chertkov O."/>
            <person name="Brettin T."/>
            <person name="Detter J.C."/>
            <person name="Han C."/>
            <person name="Ali Z."/>
            <person name="Tindall B.J."/>
            <person name="Goker M."/>
            <person name="Bristow J."/>
            <person name="Eisen J.A."/>
            <person name="Markowitz V."/>
            <person name="Hugenholtz P."/>
            <person name="Kyrpides N.C."/>
            <person name="Klenk H.P."/>
        </authorList>
    </citation>
    <scope>NUCLEOTIDE SEQUENCE [LARGE SCALE GENOMIC DNA]</scope>
    <source>
        <strain evidence="4">DSM 44928 / JCM 14897 / NBRC 102108 / NRRL B-24433 / ID139908</strain>
    </source>
</reference>
<dbReference type="OrthoDB" id="5194370at2"/>
<evidence type="ECO:0000313" key="3">
    <source>
        <dbReference type="EMBL" id="ACU69809.1"/>
    </source>
</evidence>
<keyword evidence="2" id="KW-0472">Membrane</keyword>
<dbReference type="eggNOG" id="COG3210">
    <property type="taxonomic scope" value="Bacteria"/>
</dbReference>
<dbReference type="AlphaFoldDB" id="C7Q2G7"/>
<dbReference type="InParanoid" id="C7Q2G7"/>
<dbReference type="RefSeq" id="WP_012785104.1">
    <property type="nucleotide sequence ID" value="NC_013131.1"/>
</dbReference>
<feature type="transmembrane region" description="Helical" evidence="2">
    <location>
        <begin position="677"/>
        <end position="698"/>
    </location>
</feature>
<feature type="region of interest" description="Disordered" evidence="1">
    <location>
        <begin position="382"/>
        <end position="483"/>
    </location>
</feature>
<evidence type="ECO:0008006" key="5">
    <source>
        <dbReference type="Google" id="ProtNLM"/>
    </source>
</evidence>
<dbReference type="EMBL" id="CP001700">
    <property type="protein sequence ID" value="ACU69809.1"/>
    <property type="molecule type" value="Genomic_DNA"/>
</dbReference>
<evidence type="ECO:0000256" key="1">
    <source>
        <dbReference type="SAM" id="MobiDB-lite"/>
    </source>
</evidence>
<organism evidence="3 4">
    <name type="scientific">Catenulispora acidiphila (strain DSM 44928 / JCM 14897 / NBRC 102108 / NRRL B-24433 / ID139908)</name>
    <dbReference type="NCBI Taxonomy" id="479433"/>
    <lineage>
        <taxon>Bacteria</taxon>
        <taxon>Bacillati</taxon>
        <taxon>Actinomycetota</taxon>
        <taxon>Actinomycetes</taxon>
        <taxon>Catenulisporales</taxon>
        <taxon>Catenulisporaceae</taxon>
        <taxon>Catenulispora</taxon>
    </lineage>
</organism>
<gene>
    <name evidence="3" type="ordered locus">Caci_0876</name>
</gene>
<dbReference type="STRING" id="479433.Caci_0876"/>
<proteinExistence type="predicted"/>
<keyword evidence="4" id="KW-1185">Reference proteome</keyword>
<sequence>MRLTGLTDSEKRVRTDFLAGGRTSFETGDPAADTRSVGATWGPERTLRAAFIRGLIEEAGDRRAPLRVVGARIVGPLELEYLELGYSLSFANCWFQDEIDLHDTRLRRLNLRGTRLAGLNASLTRVEATVVMHMTRVEGRVRLDHAVIGGELLITDAHLLHPGDVALRAERIRVGGDLMLWGTTIQGRTVLRDAKVDGVMSMERARLHAPAEEALDAARIQVGSDFLADDLHAEGTVRLSGADIQGILRLANAKLSNPGATTLEAYQAKIGADLQCYRGFDSDGLVRITGAHIAGHARFDAATLRGNGTTALDARYTDIGGAARLRTTQTAGALRFTSAHIANDLDFREARLVSSVTELGLGPVFGGGATAGFPGAGTVSAPGFTSSPSSDPSAGSSPSPLPSAGTSAVASTPGNSGSPTAATTANTATPAPNSLSPDPASSSAPVSTSSPSPSSTSSAASAAAAPSSRSSAPTSPPPPPNLLFLGNLHAGELTLRFAAPPAGGIHLANAQVGVLNDDPACWPPHFTRDGFVYERIAEPGPVRSRIAWLARESAGYRPGPYEQLATVYRRQGLDGEARRVLLAKQRARRRTLSLAARPWGLIQDAAVGYGYRPERALGWLAALLITGVVVFGVHHPVPLGPDKAPPFNPLIYSLDLLLPVINFGQGRAYIATGGWQWIAYLLTAAGWILATTIAAGVARAVNRA</sequence>
<dbReference type="KEGG" id="cai:Caci_0876"/>
<keyword evidence="2" id="KW-1133">Transmembrane helix</keyword>
<evidence type="ECO:0000313" key="4">
    <source>
        <dbReference type="Proteomes" id="UP000000851"/>
    </source>
</evidence>
<dbReference type="Proteomes" id="UP000000851">
    <property type="component" value="Chromosome"/>
</dbReference>
<dbReference type="HOGENOM" id="CLU_023173_0_0_11"/>
<accession>C7Q2G7</accession>
<feature type="compositionally biased region" description="Low complexity" evidence="1">
    <location>
        <begin position="382"/>
        <end position="473"/>
    </location>
</feature>
<protein>
    <recommendedName>
        <fullName evidence="5">Membrane-associated oxidoreductase</fullName>
    </recommendedName>
</protein>
<keyword evidence="2" id="KW-0812">Transmembrane</keyword>
<evidence type="ECO:0000256" key="2">
    <source>
        <dbReference type="SAM" id="Phobius"/>
    </source>
</evidence>